<name>A0A146LF17_LYGHE</name>
<sequence>IGQTNYRHNFYFPGHPEHWPGDGMVVTNDTQTAVRRQSCRTPDEDANLLFGHIARLHRCARQQTMYLSIYCEDTTPCSFLERWESYACDSTLLVLKYLTMYLCGSTSEETEKLRHDWKQKNINGAENVG</sequence>
<dbReference type="AlphaFoldDB" id="A0A146LF17"/>
<protein>
    <submittedName>
        <fullName evidence="1">Uncharacterized protein</fullName>
    </submittedName>
</protein>
<dbReference type="EMBL" id="GDHC01013489">
    <property type="protein sequence ID" value="JAQ05140.1"/>
    <property type="molecule type" value="Transcribed_RNA"/>
</dbReference>
<organism evidence="1">
    <name type="scientific">Lygus hesperus</name>
    <name type="common">Western plant bug</name>
    <dbReference type="NCBI Taxonomy" id="30085"/>
    <lineage>
        <taxon>Eukaryota</taxon>
        <taxon>Metazoa</taxon>
        <taxon>Ecdysozoa</taxon>
        <taxon>Arthropoda</taxon>
        <taxon>Hexapoda</taxon>
        <taxon>Insecta</taxon>
        <taxon>Pterygota</taxon>
        <taxon>Neoptera</taxon>
        <taxon>Paraneoptera</taxon>
        <taxon>Hemiptera</taxon>
        <taxon>Heteroptera</taxon>
        <taxon>Panheteroptera</taxon>
        <taxon>Cimicomorpha</taxon>
        <taxon>Miridae</taxon>
        <taxon>Mirini</taxon>
        <taxon>Lygus</taxon>
    </lineage>
</organism>
<gene>
    <name evidence="1" type="ORF">g.78546</name>
</gene>
<proteinExistence type="predicted"/>
<reference evidence="1" key="1">
    <citation type="journal article" date="2016" name="Gigascience">
        <title>De novo construction of an expanded transcriptome assembly for the western tarnished plant bug, Lygus hesperus.</title>
        <authorList>
            <person name="Tassone E.E."/>
            <person name="Geib S.M."/>
            <person name="Hall B."/>
            <person name="Fabrick J.A."/>
            <person name="Brent C.S."/>
            <person name="Hull J.J."/>
        </authorList>
    </citation>
    <scope>NUCLEOTIDE SEQUENCE</scope>
</reference>
<evidence type="ECO:0000313" key="1">
    <source>
        <dbReference type="EMBL" id="JAQ05140.1"/>
    </source>
</evidence>
<feature type="non-terminal residue" evidence="1">
    <location>
        <position position="1"/>
    </location>
</feature>
<accession>A0A146LF17</accession>